<keyword evidence="3" id="KW-1185">Reference proteome</keyword>
<keyword evidence="1" id="KW-0472">Membrane</keyword>
<dbReference type="RefSeq" id="WP_187080397.1">
    <property type="nucleotide sequence ID" value="NZ_JACORU010000001.1"/>
</dbReference>
<evidence type="ECO:0000313" key="3">
    <source>
        <dbReference type="Proteomes" id="UP000596827"/>
    </source>
</evidence>
<organism evidence="2 3">
    <name type="scientific">Ramlibacter albus</name>
    <dbReference type="NCBI Taxonomy" id="2079448"/>
    <lineage>
        <taxon>Bacteria</taxon>
        <taxon>Pseudomonadati</taxon>
        <taxon>Pseudomonadota</taxon>
        <taxon>Betaproteobacteria</taxon>
        <taxon>Burkholderiales</taxon>
        <taxon>Comamonadaceae</taxon>
        <taxon>Ramlibacter</taxon>
    </lineage>
</organism>
<keyword evidence="1" id="KW-0812">Transmembrane</keyword>
<gene>
    <name evidence="2" type="ORF">H8R02_05965</name>
</gene>
<feature type="transmembrane region" description="Helical" evidence="1">
    <location>
        <begin position="38"/>
        <end position="57"/>
    </location>
</feature>
<comment type="caution">
    <text evidence="2">The sequence shown here is derived from an EMBL/GenBank/DDBJ whole genome shotgun (WGS) entry which is preliminary data.</text>
</comment>
<protein>
    <submittedName>
        <fullName evidence="2">Uncharacterized protein</fullName>
    </submittedName>
</protein>
<dbReference type="Proteomes" id="UP000596827">
    <property type="component" value="Unassembled WGS sequence"/>
</dbReference>
<reference evidence="2" key="1">
    <citation type="submission" date="2020-08" db="EMBL/GenBank/DDBJ databases">
        <title>Ramlibacter sp. GTP1 16S ribosomal RNA gene genome sequencing and assembly.</title>
        <authorList>
            <person name="Kang M."/>
        </authorList>
    </citation>
    <scope>NUCLEOTIDE SEQUENCE</scope>
    <source>
        <strain evidence="2">GTP1</strain>
    </source>
</reference>
<keyword evidence="1" id="KW-1133">Transmembrane helix</keyword>
<dbReference type="Gene3D" id="1.20.1280.290">
    <property type="match status" value="1"/>
</dbReference>
<feature type="transmembrane region" description="Helical" evidence="1">
    <location>
        <begin position="66"/>
        <end position="87"/>
    </location>
</feature>
<dbReference type="AlphaFoldDB" id="A0A923S1S1"/>
<name>A0A923S1S1_9BURK</name>
<evidence type="ECO:0000313" key="2">
    <source>
        <dbReference type="EMBL" id="MBC5763988.1"/>
    </source>
</evidence>
<accession>A0A923S1S1</accession>
<proteinExistence type="predicted"/>
<feature type="transmembrane region" description="Helical" evidence="1">
    <location>
        <begin position="12"/>
        <end position="32"/>
    </location>
</feature>
<dbReference type="EMBL" id="JACORU010000001">
    <property type="protein sequence ID" value="MBC5763988.1"/>
    <property type="molecule type" value="Genomic_DNA"/>
</dbReference>
<evidence type="ECO:0000256" key="1">
    <source>
        <dbReference type="SAM" id="Phobius"/>
    </source>
</evidence>
<sequence>MPQLHGALLDKLLPLLSAFTMAMTVPQVWQVWFGRDTGGVSLLSWSAYLLAAVLWMVHGLRRHDRAIWVACIGWILLDAAVVLGLLVR</sequence>